<organism evidence="7 8">
    <name type="scientific">Coemansia spiralis</name>
    <dbReference type="NCBI Taxonomy" id="417178"/>
    <lineage>
        <taxon>Eukaryota</taxon>
        <taxon>Fungi</taxon>
        <taxon>Fungi incertae sedis</taxon>
        <taxon>Zoopagomycota</taxon>
        <taxon>Kickxellomycotina</taxon>
        <taxon>Kickxellomycetes</taxon>
        <taxon>Kickxellales</taxon>
        <taxon>Kickxellaceae</taxon>
        <taxon>Coemansia</taxon>
    </lineage>
</organism>
<evidence type="ECO:0000313" key="8">
    <source>
        <dbReference type="Proteomes" id="UP001151516"/>
    </source>
</evidence>
<dbReference type="GO" id="GO:0005524">
    <property type="term" value="F:ATP binding"/>
    <property type="evidence" value="ECO:0007669"/>
    <property type="project" value="UniProtKB-KW"/>
</dbReference>
<protein>
    <submittedName>
        <fullName evidence="7">Ribosome biogenesis ATPase rix7</fullName>
    </submittedName>
</protein>
<feature type="region of interest" description="Disordered" evidence="5">
    <location>
        <begin position="164"/>
        <end position="256"/>
    </location>
</feature>
<dbReference type="InterPro" id="IPR050168">
    <property type="entry name" value="AAA_ATPase_domain"/>
</dbReference>
<feature type="domain" description="AAA+ ATPase" evidence="6">
    <location>
        <begin position="286"/>
        <end position="426"/>
    </location>
</feature>
<dbReference type="InterPro" id="IPR027417">
    <property type="entry name" value="P-loop_NTPase"/>
</dbReference>
<accession>A0A9W8L378</accession>
<dbReference type="Pfam" id="PF00004">
    <property type="entry name" value="AAA"/>
    <property type="match status" value="2"/>
</dbReference>
<dbReference type="Proteomes" id="UP001151516">
    <property type="component" value="Unassembled WGS sequence"/>
</dbReference>
<dbReference type="GO" id="GO:0042254">
    <property type="term" value="P:ribosome biogenesis"/>
    <property type="evidence" value="ECO:0007669"/>
    <property type="project" value="TreeGrafter"/>
</dbReference>
<reference evidence="7" key="1">
    <citation type="submission" date="2022-07" db="EMBL/GenBank/DDBJ databases">
        <title>Phylogenomic reconstructions and comparative analyses of Kickxellomycotina fungi.</title>
        <authorList>
            <person name="Reynolds N.K."/>
            <person name="Stajich J.E."/>
            <person name="Barry K."/>
            <person name="Grigoriev I.V."/>
            <person name="Crous P."/>
            <person name="Smith M.E."/>
        </authorList>
    </citation>
    <scope>NUCLEOTIDE SEQUENCE</scope>
    <source>
        <strain evidence="7">CBS 109367</strain>
    </source>
</reference>
<dbReference type="PANTHER" id="PTHR23077">
    <property type="entry name" value="AAA-FAMILY ATPASE"/>
    <property type="match status" value="1"/>
</dbReference>
<evidence type="ECO:0000256" key="5">
    <source>
        <dbReference type="SAM" id="MobiDB-lite"/>
    </source>
</evidence>
<dbReference type="InterPro" id="IPR041569">
    <property type="entry name" value="AAA_lid_3"/>
</dbReference>
<evidence type="ECO:0000256" key="3">
    <source>
        <dbReference type="ARBA" id="ARBA00022741"/>
    </source>
</evidence>
<sequence length="884" mass="95376">MVSRIASEQMVGSNKKPRVSSLSRELDQVISRLLTEYALRQRADNGGESVVFPSPAVLVEYVRKEKISLQRKSVPQLEKSIERVLPGVARQLEQEPITSASTPVPSSVAGYAQSSDEESELYESMRFDGLEAVPTMEVKDNNAMNGSLMRLWAARTDNAAGVNSASSQSISSKPGGGTFTLARGSGTATPSGPGREAHVLPTTALSAGDKRRAVEASETKADDSGKDRDVKKRRRPKGSADPARHAPPETRLSHLGGVDPCIEEVLELIVMPLKHPEIYLHTGVQPPRGVLLHGPPGCGKTLLANAIAGEVGVPFLQISAPSIVSGMSGESEKKLREVFEEARDLAPCIIFIDEIDAITPKRENAQREMERRIVAQMLTCIDDLSWEKTDNKPVMLIGATNRPDSLDPALRRAGRFDREIAMPVPDEAAREQILGVMCEKLLLSGDFDIKELAKRTPGYVGADLTALTTAAGMIAVKRIFHNLQTMATDGDALSTKLADKLAHAVVESSSSGEQADSMCVDDDLAADSDTLPAATSTPARWDARSATDKLRTIADFLKCHPDPLTPEELAPLAITNADFLQALTKVQPSAKREGFATVPGVTWDDIGALSKVREELRMAVVEPIRNPEMFAQVGITAPAGVLLWGPPGNGKTLLAKAIANESHTNFISVKGGELMSKYVGDSERAVRQVFSRARASSPCVIFFDELDALCSRRSGEQSEASARVVNTLLTEIDGMESRKSVYVIAATNRPDIIDPAMLRPGRLDKLLFVELPTPGERADILRTLSKRTPLAKDVCLDTIAMHERCNGLSGADLAGLIREASVAALRSVFFGKDLGATEAVGCAPVKPSIVVTMEHFNDALLRTTPSVSATDMRRYESLRKLYGN</sequence>
<dbReference type="FunFam" id="3.40.50.300:FF:000365">
    <property type="entry name" value="Ribosome biogenesis ATPase RIX7"/>
    <property type="match status" value="1"/>
</dbReference>
<keyword evidence="4" id="KW-0067">ATP-binding</keyword>
<keyword evidence="3" id="KW-0547">Nucleotide-binding</keyword>
<dbReference type="AlphaFoldDB" id="A0A9W8L378"/>
<dbReference type="SMART" id="SM00382">
    <property type="entry name" value="AAA"/>
    <property type="match status" value="2"/>
</dbReference>
<keyword evidence="8" id="KW-1185">Reference proteome</keyword>
<dbReference type="InterPro" id="IPR003960">
    <property type="entry name" value="ATPase_AAA_CS"/>
</dbReference>
<comment type="caution">
    <text evidence="7">The sequence shown here is derived from an EMBL/GenBank/DDBJ whole genome shotgun (WGS) entry which is preliminary data.</text>
</comment>
<dbReference type="EMBL" id="JANBTX010000180">
    <property type="protein sequence ID" value="KAJ2684924.1"/>
    <property type="molecule type" value="Genomic_DNA"/>
</dbReference>
<evidence type="ECO:0000256" key="1">
    <source>
        <dbReference type="ARBA" id="ARBA00006914"/>
    </source>
</evidence>
<dbReference type="GO" id="GO:0003723">
    <property type="term" value="F:RNA binding"/>
    <property type="evidence" value="ECO:0007669"/>
    <property type="project" value="TreeGrafter"/>
</dbReference>
<dbReference type="PROSITE" id="PS00674">
    <property type="entry name" value="AAA"/>
    <property type="match status" value="1"/>
</dbReference>
<dbReference type="InterPro" id="IPR003959">
    <property type="entry name" value="ATPase_AAA_core"/>
</dbReference>
<name>A0A9W8L378_9FUNG</name>
<evidence type="ECO:0000313" key="7">
    <source>
        <dbReference type="EMBL" id="KAJ2684924.1"/>
    </source>
</evidence>
<dbReference type="OrthoDB" id="27435at2759"/>
<dbReference type="GO" id="GO:1990275">
    <property type="term" value="F:preribosome binding"/>
    <property type="evidence" value="ECO:0007669"/>
    <property type="project" value="TreeGrafter"/>
</dbReference>
<gene>
    <name evidence="7" type="primary">RIX7</name>
    <name evidence="7" type="ORF">IWW39_004620</name>
</gene>
<feature type="compositionally biased region" description="Basic and acidic residues" evidence="5">
    <location>
        <begin position="208"/>
        <end position="230"/>
    </location>
</feature>
<dbReference type="InterPro" id="IPR003593">
    <property type="entry name" value="AAA+_ATPase"/>
</dbReference>
<feature type="domain" description="AAA+ ATPase" evidence="6">
    <location>
        <begin position="637"/>
        <end position="773"/>
    </location>
</feature>
<dbReference type="Pfam" id="PF17862">
    <property type="entry name" value="AAA_lid_3"/>
    <property type="match status" value="2"/>
</dbReference>
<dbReference type="CDD" id="cd19518">
    <property type="entry name" value="RecA-like_NVL_r1-like"/>
    <property type="match status" value="1"/>
</dbReference>
<evidence type="ECO:0000256" key="2">
    <source>
        <dbReference type="ARBA" id="ARBA00022737"/>
    </source>
</evidence>
<dbReference type="GO" id="GO:0016887">
    <property type="term" value="F:ATP hydrolysis activity"/>
    <property type="evidence" value="ECO:0007669"/>
    <property type="project" value="InterPro"/>
</dbReference>
<evidence type="ECO:0000256" key="4">
    <source>
        <dbReference type="ARBA" id="ARBA00022840"/>
    </source>
</evidence>
<dbReference type="Gene3D" id="1.10.8.60">
    <property type="match status" value="2"/>
</dbReference>
<comment type="similarity">
    <text evidence="1">Belongs to the AAA ATPase family.</text>
</comment>
<dbReference type="Gene3D" id="3.40.50.300">
    <property type="entry name" value="P-loop containing nucleotide triphosphate hydrolases"/>
    <property type="match status" value="2"/>
</dbReference>
<dbReference type="FunFam" id="3.40.50.300:FF:000018">
    <property type="entry name" value="Cell division control 48"/>
    <property type="match status" value="1"/>
</dbReference>
<proteinExistence type="inferred from homology"/>
<dbReference type="GO" id="GO:0005634">
    <property type="term" value="C:nucleus"/>
    <property type="evidence" value="ECO:0007669"/>
    <property type="project" value="TreeGrafter"/>
</dbReference>
<feature type="compositionally biased region" description="Basic and acidic residues" evidence="5">
    <location>
        <begin position="242"/>
        <end position="252"/>
    </location>
</feature>
<evidence type="ECO:0000259" key="6">
    <source>
        <dbReference type="SMART" id="SM00382"/>
    </source>
</evidence>
<dbReference type="PANTHER" id="PTHR23077:SF171">
    <property type="entry name" value="NUCLEAR VALOSIN-CONTAINING PROTEIN-LIKE"/>
    <property type="match status" value="1"/>
</dbReference>
<keyword evidence="2" id="KW-0677">Repeat</keyword>
<dbReference type="SUPFAM" id="SSF52540">
    <property type="entry name" value="P-loop containing nucleoside triphosphate hydrolases"/>
    <property type="match status" value="2"/>
</dbReference>